<comment type="catalytic activity">
    <reaction evidence="8 10">
        <text>D-xylulose + ATP = D-xylulose 5-phosphate + ADP + H(+)</text>
        <dbReference type="Rhea" id="RHEA:10964"/>
        <dbReference type="ChEBI" id="CHEBI:15378"/>
        <dbReference type="ChEBI" id="CHEBI:17140"/>
        <dbReference type="ChEBI" id="CHEBI:30616"/>
        <dbReference type="ChEBI" id="CHEBI:57737"/>
        <dbReference type="ChEBI" id="CHEBI:456216"/>
        <dbReference type="EC" id="2.7.1.17"/>
    </reaction>
</comment>
<evidence type="ECO:0000313" key="13">
    <source>
        <dbReference type="EMBL" id="SCB54402.1"/>
    </source>
</evidence>
<dbReference type="GO" id="GO:0005998">
    <property type="term" value="P:xylulose catabolic process"/>
    <property type="evidence" value="ECO:0007669"/>
    <property type="project" value="UniProtKB-UniRule"/>
</dbReference>
<dbReference type="NCBIfam" id="TIGR01312">
    <property type="entry name" value="XylB"/>
    <property type="match status" value="1"/>
</dbReference>
<feature type="site" description="Important for activity" evidence="8">
    <location>
        <position position="13"/>
    </location>
</feature>
<dbReference type="GO" id="GO:0004856">
    <property type="term" value="F:D-xylulokinase activity"/>
    <property type="evidence" value="ECO:0007669"/>
    <property type="project" value="UniProtKB-UniRule"/>
</dbReference>
<evidence type="ECO:0000256" key="8">
    <source>
        <dbReference type="HAMAP-Rule" id="MF_02220"/>
    </source>
</evidence>
<protein>
    <recommendedName>
        <fullName evidence="8 10">Xylulose kinase</fullName>
        <shortName evidence="8 10">Xylulokinase</shortName>
        <ecNumber evidence="8 10">2.7.1.17</ecNumber>
    </recommendedName>
</protein>
<dbReference type="EC" id="2.7.1.17" evidence="8 10"/>
<dbReference type="InterPro" id="IPR006000">
    <property type="entry name" value="Xylulokinase"/>
</dbReference>
<keyword evidence="14" id="KW-1185">Reference proteome</keyword>
<dbReference type="AlphaFoldDB" id="A0A1C3XQ52"/>
<dbReference type="Pfam" id="PF00370">
    <property type="entry name" value="FGGY_N"/>
    <property type="match status" value="1"/>
</dbReference>
<dbReference type="PANTHER" id="PTHR43095:SF6">
    <property type="entry name" value="XYLULOSE KINASE"/>
    <property type="match status" value="1"/>
</dbReference>
<comment type="function">
    <text evidence="8">Catalyzes the phosphorylation of D-xylulose to D-xylulose 5-phosphate.</text>
</comment>
<dbReference type="PROSITE" id="PS00933">
    <property type="entry name" value="FGGY_KINASES_1"/>
    <property type="match status" value="1"/>
</dbReference>
<feature type="domain" description="Carbohydrate kinase FGGY N-terminal" evidence="11">
    <location>
        <begin position="8"/>
        <end position="250"/>
    </location>
</feature>
<evidence type="ECO:0000259" key="11">
    <source>
        <dbReference type="Pfam" id="PF00370"/>
    </source>
</evidence>
<keyword evidence="4 8" id="KW-0547">Nucleotide-binding</keyword>
<evidence type="ECO:0000256" key="3">
    <source>
        <dbReference type="ARBA" id="ARBA00022679"/>
    </source>
</evidence>
<dbReference type="PIRSF" id="PIRSF000538">
    <property type="entry name" value="GlpK"/>
    <property type="match status" value="1"/>
</dbReference>
<keyword evidence="7 8" id="KW-0119">Carbohydrate metabolism</keyword>
<evidence type="ECO:0000259" key="12">
    <source>
        <dbReference type="Pfam" id="PF02782"/>
    </source>
</evidence>
<proteinExistence type="inferred from homology"/>
<feature type="domain" description="Carbohydrate kinase FGGY C-terminal" evidence="12">
    <location>
        <begin position="260"/>
        <end position="441"/>
    </location>
</feature>
<dbReference type="GO" id="GO:0042732">
    <property type="term" value="P:D-xylose metabolic process"/>
    <property type="evidence" value="ECO:0007669"/>
    <property type="project" value="UniProtKB-KW"/>
</dbReference>
<accession>A0A1C3XQ52</accession>
<dbReference type="CDD" id="cd07808">
    <property type="entry name" value="ASKHA_NBD_FGGY_EcXK-like"/>
    <property type="match status" value="1"/>
</dbReference>
<keyword evidence="6 8" id="KW-0067">ATP-binding</keyword>
<evidence type="ECO:0000256" key="6">
    <source>
        <dbReference type="ARBA" id="ARBA00022840"/>
    </source>
</evidence>
<dbReference type="GO" id="GO:0005524">
    <property type="term" value="F:ATP binding"/>
    <property type="evidence" value="ECO:0007669"/>
    <property type="project" value="UniProtKB-UniRule"/>
</dbReference>
<evidence type="ECO:0000313" key="14">
    <source>
        <dbReference type="Proteomes" id="UP000199184"/>
    </source>
</evidence>
<dbReference type="InterPro" id="IPR018485">
    <property type="entry name" value="FGGY_C"/>
</dbReference>
<keyword evidence="5 8" id="KW-0418">Kinase</keyword>
<evidence type="ECO:0000256" key="4">
    <source>
        <dbReference type="ARBA" id="ARBA00022741"/>
    </source>
</evidence>
<feature type="binding site" evidence="8">
    <location>
        <begin position="86"/>
        <end position="87"/>
    </location>
    <ligand>
        <name>substrate</name>
    </ligand>
</feature>
<gene>
    <name evidence="8 10" type="primary">xylB</name>
    <name evidence="13" type="ORF">GA0061098_102637</name>
</gene>
<evidence type="ECO:0000256" key="7">
    <source>
        <dbReference type="ARBA" id="ARBA00023277"/>
    </source>
</evidence>
<dbReference type="EMBL" id="FMAI01000026">
    <property type="protein sequence ID" value="SCB54402.1"/>
    <property type="molecule type" value="Genomic_DNA"/>
</dbReference>
<dbReference type="InterPro" id="IPR043129">
    <property type="entry name" value="ATPase_NBD"/>
</dbReference>
<dbReference type="HAMAP" id="MF_02220">
    <property type="entry name" value="XylB"/>
    <property type="match status" value="1"/>
</dbReference>
<keyword evidence="3 8" id="KW-0808">Transferase</keyword>
<evidence type="ECO:0000256" key="1">
    <source>
        <dbReference type="ARBA" id="ARBA00009156"/>
    </source>
</evidence>
<name>A0A1C3XQ52_9BRAD</name>
<keyword evidence="2 8" id="KW-0859">Xylose metabolism</keyword>
<evidence type="ECO:0000256" key="9">
    <source>
        <dbReference type="RuleBase" id="RU003733"/>
    </source>
</evidence>
<dbReference type="InterPro" id="IPR018483">
    <property type="entry name" value="Carb_kinase_FGGY_CS"/>
</dbReference>
<dbReference type="Proteomes" id="UP000199184">
    <property type="component" value="Unassembled WGS sequence"/>
</dbReference>
<dbReference type="InterPro" id="IPR050406">
    <property type="entry name" value="FGGY_Carb_Kinase"/>
</dbReference>
<organism evidence="13 14">
    <name type="scientific">Bradyrhizobium shewense</name>
    <dbReference type="NCBI Taxonomy" id="1761772"/>
    <lineage>
        <taxon>Bacteria</taxon>
        <taxon>Pseudomonadati</taxon>
        <taxon>Pseudomonadota</taxon>
        <taxon>Alphaproteobacteria</taxon>
        <taxon>Hyphomicrobiales</taxon>
        <taxon>Nitrobacteraceae</taxon>
        <taxon>Bradyrhizobium</taxon>
    </lineage>
</organism>
<reference evidence="14" key="1">
    <citation type="submission" date="2016-08" db="EMBL/GenBank/DDBJ databases">
        <authorList>
            <person name="Varghese N."/>
            <person name="Submissions Spin"/>
        </authorList>
    </citation>
    <scope>NUCLEOTIDE SEQUENCE [LARGE SCALE GENOMIC DNA]</scope>
    <source>
        <strain evidence="14">ERR11</strain>
    </source>
</reference>
<comment type="similarity">
    <text evidence="1 8 9">Belongs to the FGGY kinase family.</text>
</comment>
<dbReference type="Pfam" id="PF02782">
    <property type="entry name" value="FGGY_C"/>
    <property type="match status" value="1"/>
</dbReference>
<sequence>MGKEEDDLYLGLDIGTSGVKAVLVSEAGAILATAARELALSHPAPLWSEQDPDSWVDAAIGAVDDLAARHPGEVTRVRGIGLSGQMHGATLLDEDGRPLRPAILWNDGRSQAECAVLEQRCPSLHAIAGNLAMPGFTAPKLLWVARHEPKIFARIAKVLLPKAYVRYRLTGEMIEDMSDAAGTLWLDVGLRRWSPLLLHATGLDLHHMPRLVEGSEVSAMLAPGLAQRWGMAKDVVVAGGAGDNAASAIGLGAIAPGDAFLSLGTSGVVFRVTDRFAPAPASAVHAFCHALPGLWHQMGVMLSAAASLAWLAGVMETPAAALLAPLGERVDGPSPIRFLPYLDGERTPHNDTAASGAFVGLRGATGRTQVVQAVLEGVAFAARDNLAALSAASGPVAELDLVGGGSRSSLWAQICADVLGIPVHRIEEGEVGAALGASRLGRLAVTGERPAAVCTRPRRLASFTPRASVTEAYDEAYRRWRELYRALKECS</sequence>
<dbReference type="SUPFAM" id="SSF53067">
    <property type="entry name" value="Actin-like ATPase domain"/>
    <property type="match status" value="2"/>
</dbReference>
<dbReference type="InterPro" id="IPR000577">
    <property type="entry name" value="Carb_kinase_FGGY"/>
</dbReference>
<dbReference type="InterPro" id="IPR018484">
    <property type="entry name" value="FGGY_N"/>
</dbReference>
<feature type="active site" description="Proton acceptor" evidence="8">
    <location>
        <position position="243"/>
    </location>
</feature>
<dbReference type="Gene3D" id="3.30.420.40">
    <property type="match status" value="2"/>
</dbReference>
<dbReference type="PROSITE" id="PS00445">
    <property type="entry name" value="FGGY_KINASES_2"/>
    <property type="match status" value="1"/>
</dbReference>
<evidence type="ECO:0000256" key="10">
    <source>
        <dbReference type="RuleBase" id="RU364073"/>
    </source>
</evidence>
<dbReference type="PANTHER" id="PTHR43095">
    <property type="entry name" value="SUGAR KINASE"/>
    <property type="match status" value="1"/>
</dbReference>
<evidence type="ECO:0000256" key="5">
    <source>
        <dbReference type="ARBA" id="ARBA00022777"/>
    </source>
</evidence>
<evidence type="ECO:0000256" key="2">
    <source>
        <dbReference type="ARBA" id="ARBA00022629"/>
    </source>
</evidence>